<dbReference type="RefSeq" id="WP_147870610.1">
    <property type="nucleotide sequence ID" value="NZ_CP036264.1"/>
</dbReference>
<evidence type="ECO:0008006" key="3">
    <source>
        <dbReference type="Google" id="ProtNLM"/>
    </source>
</evidence>
<gene>
    <name evidence="1" type="ORF">Mal15_56190</name>
</gene>
<protein>
    <recommendedName>
        <fullName evidence="3">Plasmid related protein</fullName>
    </recommendedName>
</protein>
<evidence type="ECO:0000313" key="1">
    <source>
        <dbReference type="EMBL" id="QEG01542.1"/>
    </source>
</evidence>
<name>A0A5B9MJT9_9BACT</name>
<sequence length="98" mass="11136">MKIKRKPTMPYSLFPLGNLYSTRGINESLDRQEMFAMVARHACGDWGICCQEDKLANQQALKTGARLLSVYRSKSGDKIWIITEADRSATTVLYPSEY</sequence>
<dbReference type="Proteomes" id="UP000321353">
    <property type="component" value="Chromosome"/>
</dbReference>
<evidence type="ECO:0000313" key="2">
    <source>
        <dbReference type="Proteomes" id="UP000321353"/>
    </source>
</evidence>
<accession>A0A5B9MJT9</accession>
<dbReference type="KEGG" id="smam:Mal15_56190"/>
<dbReference type="EMBL" id="CP036264">
    <property type="protein sequence ID" value="QEG01542.1"/>
    <property type="molecule type" value="Genomic_DNA"/>
</dbReference>
<keyword evidence="2" id="KW-1185">Reference proteome</keyword>
<reference evidence="1 2" key="1">
    <citation type="submission" date="2019-02" db="EMBL/GenBank/DDBJ databases">
        <title>Planctomycetal bacteria perform biofilm scaping via a novel small molecule.</title>
        <authorList>
            <person name="Jeske O."/>
            <person name="Boedeker C."/>
            <person name="Wiegand S."/>
            <person name="Breitling P."/>
            <person name="Kallscheuer N."/>
            <person name="Jogler M."/>
            <person name="Rohde M."/>
            <person name="Petersen J."/>
            <person name="Medema M.H."/>
            <person name="Surup F."/>
            <person name="Jogler C."/>
        </authorList>
    </citation>
    <scope>NUCLEOTIDE SEQUENCE [LARGE SCALE GENOMIC DNA]</scope>
    <source>
        <strain evidence="1 2">Mal15</strain>
    </source>
</reference>
<proteinExistence type="predicted"/>
<dbReference type="AlphaFoldDB" id="A0A5B9MJT9"/>
<organism evidence="1 2">
    <name type="scientific">Stieleria maiorica</name>
    <dbReference type="NCBI Taxonomy" id="2795974"/>
    <lineage>
        <taxon>Bacteria</taxon>
        <taxon>Pseudomonadati</taxon>
        <taxon>Planctomycetota</taxon>
        <taxon>Planctomycetia</taxon>
        <taxon>Pirellulales</taxon>
        <taxon>Pirellulaceae</taxon>
        <taxon>Stieleria</taxon>
    </lineage>
</organism>